<gene>
    <name evidence="1" type="ORF">SAMN02982985_05850</name>
</gene>
<dbReference type="AlphaFoldDB" id="A0A1I4UXN4"/>
<dbReference type="STRING" id="758825.SAMN02982985_05850"/>
<evidence type="ECO:0000313" key="2">
    <source>
        <dbReference type="Proteomes" id="UP000199470"/>
    </source>
</evidence>
<dbReference type="OrthoDB" id="3686486at2"/>
<organism evidence="1 2">
    <name type="scientific">Rugamonas rubra</name>
    <dbReference type="NCBI Taxonomy" id="758825"/>
    <lineage>
        <taxon>Bacteria</taxon>
        <taxon>Pseudomonadati</taxon>
        <taxon>Pseudomonadota</taxon>
        <taxon>Betaproteobacteria</taxon>
        <taxon>Burkholderiales</taxon>
        <taxon>Oxalobacteraceae</taxon>
        <taxon>Telluria group</taxon>
        <taxon>Rugamonas</taxon>
    </lineage>
</organism>
<protein>
    <submittedName>
        <fullName evidence="1">Uncharacterized protein</fullName>
    </submittedName>
</protein>
<proteinExistence type="predicted"/>
<accession>A0A1I4UXN4</accession>
<keyword evidence="2" id="KW-1185">Reference proteome</keyword>
<name>A0A1I4UXN4_9BURK</name>
<dbReference type="EMBL" id="FOTW01000054">
    <property type="protein sequence ID" value="SFM93530.1"/>
    <property type="molecule type" value="Genomic_DNA"/>
</dbReference>
<dbReference type="RefSeq" id="WP_093357066.1">
    <property type="nucleotide sequence ID" value="NZ_FOTW01000054.1"/>
</dbReference>
<dbReference type="Proteomes" id="UP000199470">
    <property type="component" value="Unassembled WGS sequence"/>
</dbReference>
<sequence>MPLYLGPLGRLARLRAPRPDIRIEHPRQGGTHVALSGARTVDYLGSRGQFEFTWKWLSDSERDYLEALRDRHIRGPLRFVLPGWRRNRLSRSAASVGYGGRDSSGVALTAGTTAPSPAWPDPVPLAGAALAWSGWALGSGLRLDHAHPVPVLPGEAVTGSVWVRSPHAVAVQLAAEHYTAGGYTAATEAAPVTLTPEVWRRLAVTVPPTGGLWGVSLRITPTSTPAATSLLLAAAQVEPGDAATGWSLGGGAPVVMVDELPLTAARRGFTHPTLTLLEA</sequence>
<evidence type="ECO:0000313" key="1">
    <source>
        <dbReference type="EMBL" id="SFM93530.1"/>
    </source>
</evidence>
<reference evidence="1 2" key="1">
    <citation type="submission" date="2016-10" db="EMBL/GenBank/DDBJ databases">
        <authorList>
            <person name="de Groot N.N."/>
        </authorList>
    </citation>
    <scope>NUCLEOTIDE SEQUENCE [LARGE SCALE GENOMIC DNA]</scope>
    <source>
        <strain evidence="1 2">ATCC 43154</strain>
    </source>
</reference>